<evidence type="ECO:0000313" key="3">
    <source>
        <dbReference type="EMBL" id="VDO48131.1"/>
    </source>
</evidence>
<gene>
    <name evidence="3" type="ORF">OFLC_LOCUS6857</name>
</gene>
<evidence type="ECO:0000313" key="5">
    <source>
        <dbReference type="WBParaSite" id="OFLC_0000685501-mRNA-1"/>
    </source>
</evidence>
<keyword evidence="4" id="KW-1185">Reference proteome</keyword>
<feature type="transmembrane region" description="Helical" evidence="2">
    <location>
        <begin position="67"/>
        <end position="88"/>
    </location>
</feature>
<evidence type="ECO:0000256" key="1">
    <source>
        <dbReference type="SAM" id="Coils"/>
    </source>
</evidence>
<reference evidence="5" key="1">
    <citation type="submission" date="2016-06" db="UniProtKB">
        <authorList>
            <consortium name="WormBaseParasite"/>
        </authorList>
    </citation>
    <scope>IDENTIFICATION</scope>
</reference>
<dbReference type="Proteomes" id="UP000267606">
    <property type="component" value="Unassembled WGS sequence"/>
</dbReference>
<protein>
    <submittedName>
        <fullName evidence="3 5">Uncharacterized protein</fullName>
    </submittedName>
</protein>
<feature type="coiled-coil region" evidence="1">
    <location>
        <begin position="5"/>
        <end position="55"/>
    </location>
</feature>
<sequence length="93" mass="11074">MNSDQNNEECLVEQLRKELHSLKAEKERDGIKLILEKEEMEIAKKEEELKHFRARVQLRREKIQKYVIFYPLVVTLSGIVNNIDHFLVVNSHT</sequence>
<reference evidence="3 4" key="2">
    <citation type="submission" date="2018-11" db="EMBL/GenBank/DDBJ databases">
        <authorList>
            <consortium name="Pathogen Informatics"/>
        </authorList>
    </citation>
    <scope>NUCLEOTIDE SEQUENCE [LARGE SCALE GENOMIC DNA]</scope>
</reference>
<evidence type="ECO:0000256" key="2">
    <source>
        <dbReference type="SAM" id="Phobius"/>
    </source>
</evidence>
<keyword evidence="2" id="KW-1133">Transmembrane helix</keyword>
<proteinExistence type="predicted"/>
<evidence type="ECO:0000313" key="4">
    <source>
        <dbReference type="Proteomes" id="UP000267606"/>
    </source>
</evidence>
<dbReference type="EMBL" id="UZAJ01006777">
    <property type="protein sequence ID" value="VDO48131.1"/>
    <property type="molecule type" value="Genomic_DNA"/>
</dbReference>
<keyword evidence="2" id="KW-0812">Transmembrane</keyword>
<keyword evidence="2" id="KW-0472">Membrane</keyword>
<organism evidence="5">
    <name type="scientific">Onchocerca flexuosa</name>
    <dbReference type="NCBI Taxonomy" id="387005"/>
    <lineage>
        <taxon>Eukaryota</taxon>
        <taxon>Metazoa</taxon>
        <taxon>Ecdysozoa</taxon>
        <taxon>Nematoda</taxon>
        <taxon>Chromadorea</taxon>
        <taxon>Rhabditida</taxon>
        <taxon>Spirurina</taxon>
        <taxon>Spiruromorpha</taxon>
        <taxon>Filarioidea</taxon>
        <taxon>Onchocercidae</taxon>
        <taxon>Onchocerca</taxon>
    </lineage>
</organism>
<accession>A0A183HH94</accession>
<keyword evidence="1" id="KW-0175">Coiled coil</keyword>
<dbReference type="AlphaFoldDB" id="A0A183HH94"/>
<name>A0A183HH94_9BILA</name>
<dbReference type="WBParaSite" id="OFLC_0000685501-mRNA-1">
    <property type="protein sequence ID" value="OFLC_0000685501-mRNA-1"/>
    <property type="gene ID" value="OFLC_0000685501"/>
</dbReference>